<dbReference type="InterPro" id="IPR049730">
    <property type="entry name" value="SNF2/RAD54-like_C"/>
</dbReference>
<dbReference type="RefSeq" id="XP_007774465.1">
    <property type="nucleotide sequence ID" value="XM_007776275.1"/>
</dbReference>
<dbReference type="InterPro" id="IPR050628">
    <property type="entry name" value="SNF2_RAD54_helicase_TF"/>
</dbReference>
<name>A0A5M3M7Z0_CONPW</name>
<dbReference type="PROSITE" id="PS51194">
    <property type="entry name" value="HELICASE_CTER"/>
    <property type="match status" value="1"/>
</dbReference>
<accession>A0A5M3M7Z0</accession>
<keyword evidence="3" id="KW-0067">ATP-binding</keyword>
<gene>
    <name evidence="5" type="ORF">CONPUDRAFT_66102</name>
</gene>
<dbReference type="GO" id="GO:0008094">
    <property type="term" value="F:ATP-dependent activity, acting on DNA"/>
    <property type="evidence" value="ECO:0007669"/>
    <property type="project" value="TreeGrafter"/>
</dbReference>
<dbReference type="CDD" id="cd18793">
    <property type="entry name" value="SF2_C_SNF"/>
    <property type="match status" value="1"/>
</dbReference>
<reference evidence="6" key="1">
    <citation type="journal article" date="2012" name="Science">
        <title>The Paleozoic origin of enzymatic lignin decomposition reconstructed from 31 fungal genomes.</title>
        <authorList>
            <person name="Floudas D."/>
            <person name="Binder M."/>
            <person name="Riley R."/>
            <person name="Barry K."/>
            <person name="Blanchette R.A."/>
            <person name="Henrissat B."/>
            <person name="Martinez A.T."/>
            <person name="Otillar R."/>
            <person name="Spatafora J.W."/>
            <person name="Yadav J.S."/>
            <person name="Aerts A."/>
            <person name="Benoit I."/>
            <person name="Boyd A."/>
            <person name="Carlson A."/>
            <person name="Copeland A."/>
            <person name="Coutinho P.M."/>
            <person name="de Vries R.P."/>
            <person name="Ferreira P."/>
            <person name="Findley K."/>
            <person name="Foster B."/>
            <person name="Gaskell J."/>
            <person name="Glotzer D."/>
            <person name="Gorecki P."/>
            <person name="Heitman J."/>
            <person name="Hesse C."/>
            <person name="Hori C."/>
            <person name="Igarashi K."/>
            <person name="Jurgens J.A."/>
            <person name="Kallen N."/>
            <person name="Kersten P."/>
            <person name="Kohler A."/>
            <person name="Kuees U."/>
            <person name="Kumar T.K.A."/>
            <person name="Kuo A."/>
            <person name="LaButti K."/>
            <person name="Larrondo L.F."/>
            <person name="Lindquist E."/>
            <person name="Ling A."/>
            <person name="Lombard V."/>
            <person name="Lucas S."/>
            <person name="Lundell T."/>
            <person name="Martin R."/>
            <person name="McLaughlin D.J."/>
            <person name="Morgenstern I."/>
            <person name="Morin E."/>
            <person name="Murat C."/>
            <person name="Nagy L.G."/>
            <person name="Nolan M."/>
            <person name="Ohm R.A."/>
            <person name="Patyshakuliyeva A."/>
            <person name="Rokas A."/>
            <person name="Ruiz-Duenas F.J."/>
            <person name="Sabat G."/>
            <person name="Salamov A."/>
            <person name="Samejima M."/>
            <person name="Schmutz J."/>
            <person name="Slot J.C."/>
            <person name="St John F."/>
            <person name="Stenlid J."/>
            <person name="Sun H."/>
            <person name="Sun S."/>
            <person name="Syed K."/>
            <person name="Tsang A."/>
            <person name="Wiebenga A."/>
            <person name="Young D."/>
            <person name="Pisabarro A."/>
            <person name="Eastwood D.C."/>
            <person name="Martin F."/>
            <person name="Cullen D."/>
            <person name="Grigoriev I.V."/>
            <person name="Hibbett D.S."/>
        </authorList>
    </citation>
    <scope>NUCLEOTIDE SEQUENCE [LARGE SCALE GENOMIC DNA]</scope>
    <source>
        <strain evidence="6">RWD-64-598 SS2</strain>
    </source>
</reference>
<feature type="non-terminal residue" evidence="5">
    <location>
        <position position="1"/>
    </location>
</feature>
<keyword evidence="6" id="KW-1185">Reference proteome</keyword>
<dbReference type="Gene3D" id="3.40.50.300">
    <property type="entry name" value="P-loop containing nucleotide triphosphate hydrolases"/>
    <property type="match status" value="1"/>
</dbReference>
<dbReference type="GO" id="GO:0016787">
    <property type="term" value="F:hydrolase activity"/>
    <property type="evidence" value="ECO:0007669"/>
    <property type="project" value="UniProtKB-KW"/>
</dbReference>
<dbReference type="PANTHER" id="PTHR45626">
    <property type="entry name" value="TRANSCRIPTION TERMINATION FACTOR 2-RELATED"/>
    <property type="match status" value="1"/>
</dbReference>
<keyword evidence="1" id="KW-0547">Nucleotide-binding</keyword>
<dbReference type="SMART" id="SM00490">
    <property type="entry name" value="HELICc"/>
    <property type="match status" value="1"/>
</dbReference>
<dbReference type="PANTHER" id="PTHR45626:SF26">
    <property type="entry name" value="FAMILY HELICASE, PUTATIVE (AFU_ORTHOLOGUE AFUA_2G09120)-RELATED"/>
    <property type="match status" value="1"/>
</dbReference>
<comment type="caution">
    <text evidence="5">The sequence shown here is derived from an EMBL/GenBank/DDBJ whole genome shotgun (WGS) entry which is preliminary data.</text>
</comment>
<dbReference type="GO" id="GO:0005634">
    <property type="term" value="C:nucleus"/>
    <property type="evidence" value="ECO:0007669"/>
    <property type="project" value="TreeGrafter"/>
</dbReference>
<dbReference type="KEGG" id="cput:CONPUDRAFT_66102"/>
<protein>
    <recommendedName>
        <fullName evidence="4">Helicase C-terminal domain-containing protein</fullName>
    </recommendedName>
</protein>
<dbReference type="Pfam" id="PF00271">
    <property type="entry name" value="Helicase_C"/>
    <property type="match status" value="1"/>
</dbReference>
<keyword evidence="2" id="KW-0378">Hydrolase</keyword>
<dbReference type="InterPro" id="IPR001650">
    <property type="entry name" value="Helicase_C-like"/>
</dbReference>
<proteinExistence type="predicted"/>
<dbReference type="Proteomes" id="UP000053558">
    <property type="component" value="Unassembled WGS sequence"/>
</dbReference>
<dbReference type="EMBL" id="JH711589">
    <property type="protein sequence ID" value="EIW75348.1"/>
    <property type="molecule type" value="Genomic_DNA"/>
</dbReference>
<dbReference type="SUPFAM" id="SSF52540">
    <property type="entry name" value="P-loop containing nucleoside triphosphate hydrolases"/>
    <property type="match status" value="1"/>
</dbReference>
<evidence type="ECO:0000256" key="3">
    <source>
        <dbReference type="ARBA" id="ARBA00022840"/>
    </source>
</evidence>
<evidence type="ECO:0000313" key="5">
    <source>
        <dbReference type="EMBL" id="EIW75348.1"/>
    </source>
</evidence>
<dbReference type="GO" id="GO:0006281">
    <property type="term" value="P:DNA repair"/>
    <property type="evidence" value="ECO:0007669"/>
    <property type="project" value="TreeGrafter"/>
</dbReference>
<evidence type="ECO:0000256" key="2">
    <source>
        <dbReference type="ARBA" id="ARBA00022801"/>
    </source>
</evidence>
<dbReference type="InterPro" id="IPR027417">
    <property type="entry name" value="P-loop_NTPase"/>
</dbReference>
<dbReference type="OrthoDB" id="3270319at2759"/>
<dbReference type="AlphaFoldDB" id="A0A5M3M7Z0"/>
<organism evidence="5 6">
    <name type="scientific">Coniophora puteana (strain RWD-64-598)</name>
    <name type="common">Brown rot fungus</name>
    <dbReference type="NCBI Taxonomy" id="741705"/>
    <lineage>
        <taxon>Eukaryota</taxon>
        <taxon>Fungi</taxon>
        <taxon>Dikarya</taxon>
        <taxon>Basidiomycota</taxon>
        <taxon>Agaricomycotina</taxon>
        <taxon>Agaricomycetes</taxon>
        <taxon>Agaricomycetidae</taxon>
        <taxon>Boletales</taxon>
        <taxon>Coniophorineae</taxon>
        <taxon>Coniophoraceae</taxon>
        <taxon>Coniophora</taxon>
    </lineage>
</organism>
<evidence type="ECO:0000259" key="4">
    <source>
        <dbReference type="PROSITE" id="PS51194"/>
    </source>
</evidence>
<dbReference type="GO" id="GO:0005524">
    <property type="term" value="F:ATP binding"/>
    <property type="evidence" value="ECO:0007669"/>
    <property type="project" value="UniProtKB-KW"/>
</dbReference>
<evidence type="ECO:0000256" key="1">
    <source>
        <dbReference type="ARBA" id="ARBA00022741"/>
    </source>
</evidence>
<dbReference type="OMA" id="CARTSNI"/>
<feature type="domain" description="Helicase C-terminal" evidence="4">
    <location>
        <begin position="319"/>
        <end position="484"/>
    </location>
</feature>
<evidence type="ECO:0000313" key="6">
    <source>
        <dbReference type="Proteomes" id="UP000053558"/>
    </source>
</evidence>
<sequence>NSLFACQVSIFIADEMHIVRKPNLIHLGVRAITEWCLESGCFIGMTATPAINKAQDLWYIAAIMKIADAASEGTFVEMNKELQRANREEGKRLKKENKNTTATFLAGGPTREDDAVNLYLPTMMKWVREARRWFQPFVIRRTIDSLDNNGNPISGLEPYTTQIIELQMYRHERKNVRRIANALAQKKTKAGNVSHVSNHHLYLSCLRIVVYCDSTHGRSRGGRRGTPPSCACFTNFYLEFRRSLLHPAMNSGEWNPPETREEWLSASVKLDILAKIADYHLEDDGREPLVHGTDRRSVVVPEDIRMSSPPPTDATSAASEIQFCNSPTDEDGPVNLGGASPSKPDKIVVFSYFPSSNFAIQAVLALYGIKTLVLHGGHQPPQRAAILREFRESGREGPRVLILSSAGAVGLNIDCANLMIIMDTLWSGLEDEQLRGRIWRYPQSKHVVFYRLVALDTPDVFLNTISFNKARIHDAFTNADPAISKHSSSVFFLCSYYTCRKNVPHRA</sequence>
<dbReference type="GeneID" id="19208478"/>